<evidence type="ECO:0000256" key="5">
    <source>
        <dbReference type="ARBA" id="ARBA00022679"/>
    </source>
</evidence>
<keyword evidence="7 14" id="KW-0418">Kinase</keyword>
<name>A0A238KCL1_9RHOB</name>
<dbReference type="GO" id="GO:0016301">
    <property type="term" value="F:kinase activity"/>
    <property type="evidence" value="ECO:0007669"/>
    <property type="project" value="UniProtKB-KW"/>
</dbReference>
<dbReference type="GO" id="GO:0046656">
    <property type="term" value="P:folic acid biosynthetic process"/>
    <property type="evidence" value="ECO:0007669"/>
    <property type="project" value="UniProtKB-KW"/>
</dbReference>
<dbReference type="PROSITE" id="PS00794">
    <property type="entry name" value="HPPK"/>
    <property type="match status" value="1"/>
</dbReference>
<dbReference type="CDD" id="cd00483">
    <property type="entry name" value="HPPK"/>
    <property type="match status" value="1"/>
</dbReference>
<keyword evidence="8" id="KW-0067">ATP-binding</keyword>
<evidence type="ECO:0000256" key="1">
    <source>
        <dbReference type="ARBA" id="ARBA00005051"/>
    </source>
</evidence>
<dbReference type="PANTHER" id="PTHR43071">
    <property type="entry name" value="2-AMINO-4-HYDROXY-6-HYDROXYMETHYLDIHYDROPTERIDINE PYROPHOSPHOKINASE"/>
    <property type="match status" value="1"/>
</dbReference>
<dbReference type="Proteomes" id="UP000207598">
    <property type="component" value="Unassembled WGS sequence"/>
</dbReference>
<dbReference type="GO" id="GO:0046654">
    <property type="term" value="P:tetrahydrofolate biosynthetic process"/>
    <property type="evidence" value="ECO:0007669"/>
    <property type="project" value="UniProtKB-UniPathway"/>
</dbReference>
<reference evidence="14 15" key="1">
    <citation type="submission" date="2017-05" db="EMBL/GenBank/DDBJ databases">
        <authorList>
            <person name="Song R."/>
            <person name="Chenine A.L."/>
            <person name="Ruprecht R.M."/>
        </authorList>
    </citation>
    <scope>NUCLEOTIDE SEQUENCE [LARGE SCALE GENOMIC DNA]</scope>
    <source>
        <strain evidence="14 15">CECT 8898</strain>
    </source>
</reference>
<keyword evidence="9" id="KW-0289">Folate biosynthesis</keyword>
<evidence type="ECO:0000256" key="12">
    <source>
        <dbReference type="ARBA" id="ARBA00033413"/>
    </source>
</evidence>
<keyword evidence="5 14" id="KW-0808">Transferase</keyword>
<evidence type="ECO:0000256" key="3">
    <source>
        <dbReference type="ARBA" id="ARBA00013253"/>
    </source>
</evidence>
<sequence>MAQEFLIALGSNLGSVAGDTAGTLTAALRALATHGLRLRRVSRFYATPCFPPGAGPDYVNACAAIDAELTPAETLDHLHAVEAAFGRERRQRWGSRTLDLDLLAAGDTVLPDAATQAEWRALPAKDQARRAPAELILPHPRMQERGFVLVPLADIAPGWRHPLLGATVAEMLAALPEADRAQIEPLR</sequence>
<evidence type="ECO:0000256" key="2">
    <source>
        <dbReference type="ARBA" id="ARBA00005810"/>
    </source>
</evidence>
<evidence type="ECO:0000256" key="4">
    <source>
        <dbReference type="ARBA" id="ARBA00016218"/>
    </source>
</evidence>
<evidence type="ECO:0000259" key="13">
    <source>
        <dbReference type="PROSITE" id="PS00794"/>
    </source>
</evidence>
<dbReference type="Gene3D" id="3.30.70.560">
    <property type="entry name" value="7,8-Dihydro-6-hydroxymethylpterin-pyrophosphokinase HPPK"/>
    <property type="match status" value="1"/>
</dbReference>
<comment type="pathway">
    <text evidence="1">Cofactor biosynthesis; tetrahydrofolate biosynthesis; 2-amino-4-hydroxy-6-hydroxymethyl-7,8-dihydropteridine diphosphate from 7,8-dihydroneopterin triphosphate: step 4/4.</text>
</comment>
<gene>
    <name evidence="14" type="primary">folK</name>
    <name evidence="14" type="ORF">MAA8898_02174</name>
</gene>
<dbReference type="RefSeq" id="WP_094021007.1">
    <property type="nucleotide sequence ID" value="NZ_FXYF01000005.1"/>
</dbReference>
<proteinExistence type="inferred from homology"/>
<dbReference type="GO" id="GO:0005524">
    <property type="term" value="F:ATP binding"/>
    <property type="evidence" value="ECO:0007669"/>
    <property type="project" value="UniProtKB-KW"/>
</dbReference>
<dbReference type="UniPathway" id="UPA00077">
    <property type="reaction ID" value="UER00155"/>
</dbReference>
<protein>
    <recommendedName>
        <fullName evidence="4">2-amino-4-hydroxy-6-hydroxymethyldihydropteridine pyrophosphokinase</fullName>
        <ecNumber evidence="3">2.7.6.3</ecNumber>
    </recommendedName>
    <alternativeName>
        <fullName evidence="11">6-hydroxymethyl-7,8-dihydropterin pyrophosphokinase</fullName>
    </alternativeName>
    <alternativeName>
        <fullName evidence="12">7,8-dihydro-6-hydroxymethylpterin-pyrophosphokinase</fullName>
    </alternativeName>
</protein>
<dbReference type="AlphaFoldDB" id="A0A238KCL1"/>
<evidence type="ECO:0000256" key="7">
    <source>
        <dbReference type="ARBA" id="ARBA00022777"/>
    </source>
</evidence>
<evidence type="ECO:0000313" key="15">
    <source>
        <dbReference type="Proteomes" id="UP000207598"/>
    </source>
</evidence>
<evidence type="ECO:0000256" key="9">
    <source>
        <dbReference type="ARBA" id="ARBA00022909"/>
    </source>
</evidence>
<dbReference type="EC" id="2.7.6.3" evidence="3"/>
<keyword evidence="15" id="KW-1185">Reference proteome</keyword>
<dbReference type="GO" id="GO:0003848">
    <property type="term" value="F:2-amino-4-hydroxy-6-hydroxymethyldihydropteridine diphosphokinase activity"/>
    <property type="evidence" value="ECO:0007669"/>
    <property type="project" value="UniProtKB-EC"/>
</dbReference>
<dbReference type="EMBL" id="FXYF01000005">
    <property type="protein sequence ID" value="SMX40560.1"/>
    <property type="molecule type" value="Genomic_DNA"/>
</dbReference>
<comment type="similarity">
    <text evidence="2">Belongs to the HPPK family.</text>
</comment>
<organism evidence="14 15">
    <name type="scientific">Maliponia aquimaris</name>
    <dbReference type="NCBI Taxonomy" id="1673631"/>
    <lineage>
        <taxon>Bacteria</taxon>
        <taxon>Pseudomonadati</taxon>
        <taxon>Pseudomonadota</taxon>
        <taxon>Alphaproteobacteria</taxon>
        <taxon>Rhodobacterales</taxon>
        <taxon>Paracoccaceae</taxon>
        <taxon>Maliponia</taxon>
    </lineage>
</organism>
<dbReference type="SUPFAM" id="SSF55083">
    <property type="entry name" value="6-hydroxymethyl-7,8-dihydropterin pyrophosphokinase, HPPK"/>
    <property type="match status" value="1"/>
</dbReference>
<evidence type="ECO:0000313" key="14">
    <source>
        <dbReference type="EMBL" id="SMX40560.1"/>
    </source>
</evidence>
<evidence type="ECO:0000256" key="10">
    <source>
        <dbReference type="ARBA" id="ARBA00029409"/>
    </source>
</evidence>
<evidence type="ECO:0000256" key="11">
    <source>
        <dbReference type="ARBA" id="ARBA00029766"/>
    </source>
</evidence>
<keyword evidence="6" id="KW-0547">Nucleotide-binding</keyword>
<dbReference type="PANTHER" id="PTHR43071:SF1">
    <property type="entry name" value="2-AMINO-4-HYDROXY-6-HYDROXYMETHYLDIHYDROPTERIDINE PYROPHOSPHOKINASE"/>
    <property type="match status" value="1"/>
</dbReference>
<evidence type="ECO:0000256" key="6">
    <source>
        <dbReference type="ARBA" id="ARBA00022741"/>
    </source>
</evidence>
<feature type="domain" description="7,8-dihydro-6-hydroxymethylpterin-pyrophosphokinase" evidence="13">
    <location>
        <begin position="92"/>
        <end position="103"/>
    </location>
</feature>
<dbReference type="InterPro" id="IPR000550">
    <property type="entry name" value="Hppk"/>
</dbReference>
<dbReference type="Pfam" id="PF01288">
    <property type="entry name" value="HPPK"/>
    <property type="match status" value="1"/>
</dbReference>
<dbReference type="InterPro" id="IPR035907">
    <property type="entry name" value="Hppk_sf"/>
</dbReference>
<comment type="function">
    <text evidence="10">Catalyzes the transfer of pyrophosphate from adenosine triphosphate (ATP) to 6-hydroxymethyl-7,8-dihydropterin, an enzymatic step in folate biosynthesis pathway.</text>
</comment>
<evidence type="ECO:0000256" key="8">
    <source>
        <dbReference type="ARBA" id="ARBA00022840"/>
    </source>
</evidence>
<dbReference type="OrthoDB" id="9808041at2"/>
<dbReference type="NCBIfam" id="TIGR01498">
    <property type="entry name" value="folK"/>
    <property type="match status" value="1"/>
</dbReference>
<accession>A0A238KCL1</accession>